<accession>A0A2N9ED41</accession>
<evidence type="ECO:0000313" key="9">
    <source>
        <dbReference type="EMBL" id="SPC72469.1"/>
    </source>
</evidence>
<evidence type="ECO:0000256" key="7">
    <source>
        <dbReference type="SAM" id="MobiDB-lite"/>
    </source>
</evidence>
<dbReference type="EMBL" id="OIVN01000008">
    <property type="protein sequence ID" value="SPC72469.1"/>
    <property type="molecule type" value="Genomic_DNA"/>
</dbReference>
<keyword evidence="4" id="KW-0479">Metal-binding</keyword>
<evidence type="ECO:0000256" key="1">
    <source>
        <dbReference type="ARBA" id="ARBA00004496"/>
    </source>
</evidence>
<evidence type="ECO:0000256" key="2">
    <source>
        <dbReference type="ARBA" id="ARBA00009374"/>
    </source>
</evidence>
<keyword evidence="5" id="KW-0863">Zinc-finger</keyword>
<dbReference type="PANTHER" id="PTHR33059:SF4">
    <property type="entry name" value="FCS-LIKE ZINC FINGER 5"/>
    <property type="match status" value="1"/>
</dbReference>
<comment type="similarity">
    <text evidence="2">Belongs to the FLZ family.</text>
</comment>
<evidence type="ECO:0000256" key="4">
    <source>
        <dbReference type="ARBA" id="ARBA00022723"/>
    </source>
</evidence>
<proteinExistence type="inferred from homology"/>
<dbReference type="GO" id="GO:0008270">
    <property type="term" value="F:zinc ion binding"/>
    <property type="evidence" value="ECO:0007669"/>
    <property type="project" value="UniProtKB-KW"/>
</dbReference>
<evidence type="ECO:0000259" key="8">
    <source>
        <dbReference type="PROSITE" id="PS51795"/>
    </source>
</evidence>
<feature type="region of interest" description="Disordered" evidence="7">
    <location>
        <begin position="154"/>
        <end position="181"/>
    </location>
</feature>
<evidence type="ECO:0000256" key="5">
    <source>
        <dbReference type="ARBA" id="ARBA00022771"/>
    </source>
</evidence>
<sequence>MLLGKRPRPPMKRTTSMTEITFDLNLNTNSDGAPAPPPPSDSIATTTAHHNRQRQPIINSCGGAPQRRGGGLDQQIIVPTTTLSSTVSPRNHRRNSADFLETPHFLRACSLCNRRLIPGRDIYMYRGDSAFCSLECRQKQMNLDERVEKCSMASKKEVSVSSSTTTGPPQVTTKGETVAAL</sequence>
<feature type="compositionally biased region" description="Polar residues" evidence="7">
    <location>
        <begin position="42"/>
        <end position="57"/>
    </location>
</feature>
<comment type="subcellular location">
    <subcellularLocation>
        <location evidence="1">Cytoplasm</location>
    </subcellularLocation>
</comment>
<organism evidence="9">
    <name type="scientific">Fagus sylvatica</name>
    <name type="common">Beechnut</name>
    <dbReference type="NCBI Taxonomy" id="28930"/>
    <lineage>
        <taxon>Eukaryota</taxon>
        <taxon>Viridiplantae</taxon>
        <taxon>Streptophyta</taxon>
        <taxon>Embryophyta</taxon>
        <taxon>Tracheophyta</taxon>
        <taxon>Spermatophyta</taxon>
        <taxon>Magnoliopsida</taxon>
        <taxon>eudicotyledons</taxon>
        <taxon>Gunneridae</taxon>
        <taxon>Pentapetalae</taxon>
        <taxon>rosids</taxon>
        <taxon>fabids</taxon>
        <taxon>Fagales</taxon>
        <taxon>Fagaceae</taxon>
        <taxon>Fagus</taxon>
    </lineage>
</organism>
<reference evidence="9" key="1">
    <citation type="submission" date="2018-02" db="EMBL/GenBank/DDBJ databases">
        <authorList>
            <person name="Cohen D.B."/>
            <person name="Kent A.D."/>
        </authorList>
    </citation>
    <scope>NUCLEOTIDE SEQUENCE</scope>
</reference>
<dbReference type="Pfam" id="PF04570">
    <property type="entry name" value="zf-FLZ"/>
    <property type="match status" value="1"/>
</dbReference>
<gene>
    <name evidence="9" type="ORF">FSB_LOCUS351</name>
</gene>
<evidence type="ECO:0000256" key="3">
    <source>
        <dbReference type="ARBA" id="ARBA00022490"/>
    </source>
</evidence>
<dbReference type="PANTHER" id="PTHR33059">
    <property type="entry name" value="FCS-LIKE ZINC FINGER 5"/>
    <property type="match status" value="1"/>
</dbReference>
<feature type="domain" description="FLZ-type" evidence="8">
    <location>
        <begin position="104"/>
        <end position="148"/>
    </location>
</feature>
<dbReference type="GO" id="GO:0005737">
    <property type="term" value="C:cytoplasm"/>
    <property type="evidence" value="ECO:0007669"/>
    <property type="project" value="UniProtKB-SubCell"/>
</dbReference>
<protein>
    <recommendedName>
        <fullName evidence="8">FLZ-type domain-containing protein</fullName>
    </recommendedName>
</protein>
<dbReference type="AlphaFoldDB" id="A0A2N9ED41"/>
<keyword evidence="3" id="KW-0963">Cytoplasm</keyword>
<feature type="region of interest" description="Disordered" evidence="7">
    <location>
        <begin position="25"/>
        <end position="57"/>
    </location>
</feature>
<evidence type="ECO:0000256" key="6">
    <source>
        <dbReference type="PROSITE-ProRule" id="PRU01131"/>
    </source>
</evidence>
<feature type="compositionally biased region" description="Low complexity" evidence="7">
    <location>
        <begin position="159"/>
        <end position="175"/>
    </location>
</feature>
<name>A0A2N9ED41_FAGSY</name>
<feature type="zinc finger region" description="FLZ-type" evidence="6">
    <location>
        <begin position="104"/>
        <end position="148"/>
    </location>
</feature>
<dbReference type="InterPro" id="IPR007650">
    <property type="entry name" value="Zf-FLZ_dom"/>
</dbReference>
<keyword evidence="5" id="KW-0862">Zinc</keyword>
<dbReference type="PROSITE" id="PS51795">
    <property type="entry name" value="ZF_FLZ"/>
    <property type="match status" value="1"/>
</dbReference>